<dbReference type="KEGG" id="ssau:H8M03_06255"/>
<keyword evidence="2" id="KW-1185">Reference proteome</keyword>
<sequence length="79" mass="8449">MTGNSTGRVLLLKLDQSEVVAKCETAKVGISAVETLASGGTRLVCMSVDGAEQMRRKLKSKLISGEVTREAYRPAHSRA</sequence>
<dbReference type="RefSeq" id="WP_187480861.1">
    <property type="nucleotide sequence ID" value="NZ_CP060697.1"/>
</dbReference>
<proteinExistence type="predicted"/>
<evidence type="ECO:0000313" key="1">
    <source>
        <dbReference type="EMBL" id="QNM83907.1"/>
    </source>
</evidence>
<dbReference type="Proteomes" id="UP000515861">
    <property type="component" value="Chromosome"/>
</dbReference>
<protein>
    <submittedName>
        <fullName evidence="1">Uncharacterized protein</fullName>
    </submittedName>
</protein>
<organism evidence="1 2">
    <name type="scientific">Sphingomonas sabuli</name>
    <dbReference type="NCBI Taxonomy" id="2764186"/>
    <lineage>
        <taxon>Bacteria</taxon>
        <taxon>Pseudomonadati</taxon>
        <taxon>Pseudomonadota</taxon>
        <taxon>Alphaproteobacteria</taxon>
        <taxon>Sphingomonadales</taxon>
        <taxon>Sphingomonadaceae</taxon>
        <taxon>Sphingomonas</taxon>
    </lineage>
</organism>
<gene>
    <name evidence="1" type="ORF">H8M03_06255</name>
</gene>
<dbReference type="EMBL" id="CP060697">
    <property type="protein sequence ID" value="QNM83907.1"/>
    <property type="molecule type" value="Genomic_DNA"/>
</dbReference>
<name>A0A7G9L5K8_9SPHN</name>
<evidence type="ECO:0000313" key="2">
    <source>
        <dbReference type="Proteomes" id="UP000515861"/>
    </source>
</evidence>
<reference evidence="1 2" key="1">
    <citation type="submission" date="2020-08" db="EMBL/GenBank/DDBJ databases">
        <title>Sphingomonas sp. sand1-3 16S ribosomal RNA gene Genome sequencing and assembly.</title>
        <authorList>
            <person name="Kang M."/>
        </authorList>
    </citation>
    <scope>NUCLEOTIDE SEQUENCE [LARGE SCALE GENOMIC DNA]</scope>
    <source>
        <strain evidence="2">sand1-3</strain>
    </source>
</reference>
<dbReference type="AlphaFoldDB" id="A0A7G9L5K8"/>
<accession>A0A7G9L5K8</accession>